<dbReference type="GO" id="GO:0016829">
    <property type="term" value="F:lyase activity"/>
    <property type="evidence" value="ECO:0007669"/>
    <property type="project" value="InterPro"/>
</dbReference>
<dbReference type="PANTHER" id="PTHR16943:SF8">
    <property type="entry name" value="2-METHYLCITRATE DEHYDRATASE"/>
    <property type="match status" value="1"/>
</dbReference>
<name>A0A382E4Y4_9ZZZZ</name>
<dbReference type="InterPro" id="IPR005656">
    <property type="entry name" value="MmgE_PrpD"/>
</dbReference>
<evidence type="ECO:0000256" key="1">
    <source>
        <dbReference type="ARBA" id="ARBA00006174"/>
    </source>
</evidence>
<gene>
    <name evidence="3" type="ORF">METZ01_LOCUS198710</name>
</gene>
<protein>
    <recommendedName>
        <fullName evidence="2">MmgE/PrpD N-terminal domain-containing protein</fullName>
    </recommendedName>
</protein>
<organism evidence="3">
    <name type="scientific">marine metagenome</name>
    <dbReference type="NCBI Taxonomy" id="408172"/>
    <lineage>
        <taxon>unclassified sequences</taxon>
        <taxon>metagenomes</taxon>
        <taxon>ecological metagenomes</taxon>
    </lineage>
</organism>
<dbReference type="InterPro" id="IPR036148">
    <property type="entry name" value="MmgE/PrpD_sf"/>
</dbReference>
<feature type="non-terminal residue" evidence="3">
    <location>
        <position position="1"/>
    </location>
</feature>
<dbReference type="Pfam" id="PF03972">
    <property type="entry name" value="MmgE_PrpD_N"/>
    <property type="match status" value="1"/>
</dbReference>
<accession>A0A382E4Y4</accession>
<dbReference type="SUPFAM" id="SSF103378">
    <property type="entry name" value="2-methylcitrate dehydratase PrpD"/>
    <property type="match status" value="1"/>
</dbReference>
<reference evidence="3" key="1">
    <citation type="submission" date="2018-05" db="EMBL/GenBank/DDBJ databases">
        <authorList>
            <person name="Lanie J.A."/>
            <person name="Ng W.-L."/>
            <person name="Kazmierczak K.M."/>
            <person name="Andrzejewski T.M."/>
            <person name="Davidsen T.M."/>
            <person name="Wayne K.J."/>
            <person name="Tettelin H."/>
            <person name="Glass J.I."/>
            <person name="Rusch D."/>
            <person name="Podicherti R."/>
            <person name="Tsui H.-C.T."/>
            <person name="Winkler M.E."/>
        </authorList>
    </citation>
    <scope>NUCLEOTIDE SEQUENCE</scope>
</reference>
<dbReference type="EMBL" id="UINC01042770">
    <property type="protein sequence ID" value="SVB45856.1"/>
    <property type="molecule type" value="Genomic_DNA"/>
</dbReference>
<evidence type="ECO:0000313" key="3">
    <source>
        <dbReference type="EMBL" id="SVB45856.1"/>
    </source>
</evidence>
<proteinExistence type="inferred from homology"/>
<evidence type="ECO:0000259" key="2">
    <source>
        <dbReference type="Pfam" id="PF03972"/>
    </source>
</evidence>
<dbReference type="InterPro" id="IPR045336">
    <property type="entry name" value="MmgE_PrpD_N"/>
</dbReference>
<dbReference type="PANTHER" id="PTHR16943">
    <property type="entry name" value="2-METHYLCITRATE DEHYDRATASE-RELATED"/>
    <property type="match status" value="1"/>
</dbReference>
<dbReference type="Gene3D" id="1.10.4100.10">
    <property type="entry name" value="2-methylcitrate dehydratase PrpD"/>
    <property type="match status" value="1"/>
</dbReference>
<feature type="domain" description="MmgE/PrpD N-terminal" evidence="2">
    <location>
        <begin position="7"/>
        <end position="234"/>
    </location>
</feature>
<comment type="similarity">
    <text evidence="1">Belongs to the PrpD family.</text>
</comment>
<feature type="non-terminal residue" evidence="3">
    <location>
        <position position="273"/>
    </location>
</feature>
<sequence length="273" mass="29067">MTDHLGELCEFLFQTTFDDLPQAVVERGRQVTADTIAAIVGGSAEPEVKALTSSMAKGSSGIATVLGSGRKLQSTTASFLNGTAGTFLEMDEGNQFSQGHPAIHVLPAALACSESWKLSGRQFLLALVLGYEVGSRIGIGAKIRRSMHPHGTWGTVGGVVAVAKLAGASSEEFREAINVASTLGLGTSRQTMLQGGTVRNSFAGISGQMAIMAWNMVKAGFSGEHDGLSTVWGTVLSESWNPIALTEDLGKRWEIERNYFKRHSCCRYNHCAL</sequence>
<dbReference type="AlphaFoldDB" id="A0A382E4Y4"/>
<dbReference type="InterPro" id="IPR042183">
    <property type="entry name" value="MmgE/PrpD_sf_1"/>
</dbReference>